<evidence type="ECO:0000313" key="2">
    <source>
        <dbReference type="Proteomes" id="UP001218104"/>
    </source>
</evidence>
<evidence type="ECO:0000313" key="1">
    <source>
        <dbReference type="EMBL" id="WFR88445.1"/>
    </source>
</evidence>
<accession>A0AAJ6D2Y9</accession>
<protein>
    <submittedName>
        <fullName evidence="1">Uncharacterized protein</fullName>
    </submittedName>
</protein>
<sequence length="91" mass="10296">MKSINVKQAERLVKGLAKAGPVTKVTLLTRKKDRQLTIERGTAAVVIDERGFYTGQISLNLSDGQAKHALLQAFKREFPRSHHLYLHQEKD</sequence>
<dbReference type="RefSeq" id="WP_104878240.1">
    <property type="nucleotide sequence ID" value="NZ_CP053314.1"/>
</dbReference>
<dbReference type="Proteomes" id="UP001218104">
    <property type="component" value="Chromosome"/>
</dbReference>
<gene>
    <name evidence="1" type="ORF">P8634_06350</name>
</gene>
<name>A0AAJ6D2Y9_LIMFE</name>
<organism evidence="1 2">
    <name type="scientific">Limosilactobacillus fermentum</name>
    <name type="common">Lactobacillus fermentum</name>
    <dbReference type="NCBI Taxonomy" id="1613"/>
    <lineage>
        <taxon>Bacteria</taxon>
        <taxon>Bacillati</taxon>
        <taxon>Bacillota</taxon>
        <taxon>Bacilli</taxon>
        <taxon>Lactobacillales</taxon>
        <taxon>Lactobacillaceae</taxon>
        <taxon>Limosilactobacillus</taxon>
    </lineage>
</organism>
<dbReference type="AlphaFoldDB" id="A0AAJ6D2Y9"/>
<dbReference type="EMBL" id="CP121468">
    <property type="protein sequence ID" value="WFR88445.1"/>
    <property type="molecule type" value="Genomic_DNA"/>
</dbReference>
<reference evidence="1" key="1">
    <citation type="submission" date="2023-04" db="EMBL/GenBank/DDBJ databases">
        <title>Genomic of Limosilactobacillus fermentum MSJK0025.</title>
        <authorList>
            <person name="Yang S."/>
        </authorList>
    </citation>
    <scope>NUCLEOTIDE SEQUENCE</scope>
    <source>
        <strain evidence="1">MSJK0025</strain>
    </source>
</reference>
<proteinExistence type="predicted"/>